<dbReference type="Proteomes" id="UP000015100">
    <property type="component" value="Unassembled WGS sequence"/>
</dbReference>
<name>S8A7L2_DACHA</name>
<reference evidence="3" key="2">
    <citation type="submission" date="2013-04" db="EMBL/GenBank/DDBJ databases">
        <title>Genomic mechanisms accounting for the adaptation to parasitism in nematode-trapping fungi.</title>
        <authorList>
            <person name="Ahren D.G."/>
        </authorList>
    </citation>
    <scope>NUCLEOTIDE SEQUENCE [LARGE SCALE GENOMIC DNA]</scope>
    <source>
        <strain evidence="3">CBS 200.50</strain>
    </source>
</reference>
<evidence type="ECO:0000313" key="2">
    <source>
        <dbReference type="EMBL" id="EPS38809.1"/>
    </source>
</evidence>
<evidence type="ECO:0000313" key="3">
    <source>
        <dbReference type="Proteomes" id="UP000015100"/>
    </source>
</evidence>
<feature type="region of interest" description="Disordered" evidence="1">
    <location>
        <begin position="48"/>
        <end position="103"/>
    </location>
</feature>
<dbReference type="OrthoDB" id="10622085at2759"/>
<organism evidence="2 3">
    <name type="scientific">Dactylellina haptotyla (strain CBS 200.50)</name>
    <name type="common">Nematode-trapping fungus</name>
    <name type="synonym">Monacrosporium haptotylum</name>
    <dbReference type="NCBI Taxonomy" id="1284197"/>
    <lineage>
        <taxon>Eukaryota</taxon>
        <taxon>Fungi</taxon>
        <taxon>Dikarya</taxon>
        <taxon>Ascomycota</taxon>
        <taxon>Pezizomycotina</taxon>
        <taxon>Orbiliomycetes</taxon>
        <taxon>Orbiliales</taxon>
        <taxon>Orbiliaceae</taxon>
        <taxon>Dactylellina</taxon>
    </lineage>
</organism>
<comment type="caution">
    <text evidence="2">The sequence shown here is derived from an EMBL/GenBank/DDBJ whole genome shotgun (WGS) entry which is preliminary data.</text>
</comment>
<accession>S8A7L2</accession>
<gene>
    <name evidence="2" type="ORF">H072_7407</name>
</gene>
<dbReference type="AlphaFoldDB" id="S8A7L2"/>
<protein>
    <submittedName>
        <fullName evidence="2">Uncharacterized protein</fullName>
    </submittedName>
</protein>
<keyword evidence="3" id="KW-1185">Reference proteome</keyword>
<dbReference type="HOGENOM" id="CLU_1906658_0_0_1"/>
<dbReference type="EMBL" id="AQGS01000526">
    <property type="protein sequence ID" value="EPS38809.1"/>
    <property type="molecule type" value="Genomic_DNA"/>
</dbReference>
<reference evidence="2 3" key="1">
    <citation type="journal article" date="2013" name="PLoS Genet.">
        <title>Genomic mechanisms accounting for the adaptation to parasitism in nematode-trapping fungi.</title>
        <authorList>
            <person name="Meerupati T."/>
            <person name="Andersson K.M."/>
            <person name="Friman E."/>
            <person name="Kumar D."/>
            <person name="Tunlid A."/>
            <person name="Ahren D."/>
        </authorList>
    </citation>
    <scope>NUCLEOTIDE SEQUENCE [LARGE SCALE GENOMIC DNA]</scope>
    <source>
        <strain evidence="2 3">CBS 200.50</strain>
    </source>
</reference>
<sequence length="133" mass="14263">MLATDNNTNNKKSLKSKVIGLARRASNKAKSGAKQVGTLARAATLKLKKPESQVANTQGQARRPQPYVPGVVYRSPDAPEEDVQVGNRTTNHLAPGNDGATHDRMRGLSLRAVSFNLEDSIESGHTGTTDNSR</sequence>
<evidence type="ECO:0000256" key="1">
    <source>
        <dbReference type="SAM" id="MobiDB-lite"/>
    </source>
</evidence>
<proteinExistence type="predicted"/>